<dbReference type="AlphaFoldDB" id="A0A1A8KKJ7"/>
<dbReference type="EMBL" id="HAEE01012875">
    <property type="protein sequence ID" value="SBR32925.1"/>
    <property type="molecule type" value="Transcribed_RNA"/>
</dbReference>
<sequence>VVPCSVGEVQHGYLSTACLSNVNRQSCPAGSLCQEYCVLPCKTTPCLTPLAAPSGNFVETTSHVDVELQLQ</sequence>
<evidence type="ECO:0000313" key="1">
    <source>
        <dbReference type="EMBL" id="SBR32925.1"/>
    </source>
</evidence>
<name>A0A1A8KKJ7_NOTKU</name>
<feature type="non-terminal residue" evidence="1">
    <location>
        <position position="71"/>
    </location>
</feature>
<organism evidence="1">
    <name type="scientific">Nothobranchius kuhntae</name>
    <name type="common">Beira killifish</name>
    <dbReference type="NCBI Taxonomy" id="321403"/>
    <lineage>
        <taxon>Eukaryota</taxon>
        <taxon>Metazoa</taxon>
        <taxon>Chordata</taxon>
        <taxon>Craniata</taxon>
        <taxon>Vertebrata</taxon>
        <taxon>Euteleostomi</taxon>
        <taxon>Actinopterygii</taxon>
        <taxon>Neopterygii</taxon>
        <taxon>Teleostei</taxon>
        <taxon>Neoteleostei</taxon>
        <taxon>Acanthomorphata</taxon>
        <taxon>Ovalentaria</taxon>
        <taxon>Atherinomorphae</taxon>
        <taxon>Cyprinodontiformes</taxon>
        <taxon>Nothobranchiidae</taxon>
        <taxon>Nothobranchius</taxon>
    </lineage>
</organism>
<feature type="non-terminal residue" evidence="1">
    <location>
        <position position="1"/>
    </location>
</feature>
<reference evidence="1" key="1">
    <citation type="submission" date="2016-05" db="EMBL/GenBank/DDBJ databases">
        <authorList>
            <person name="Lavstsen T."/>
            <person name="Jespersen J.S."/>
        </authorList>
    </citation>
    <scope>NUCLEOTIDE SEQUENCE</scope>
    <source>
        <tissue evidence="1">Brain</tissue>
    </source>
</reference>
<proteinExistence type="predicted"/>
<gene>
    <name evidence="1" type="primary">TRAF3IP2</name>
</gene>
<protein>
    <submittedName>
        <fullName evidence="1">TRAF3 interacting protein 2</fullName>
    </submittedName>
</protein>
<accession>A0A1A8KKJ7</accession>
<reference evidence="1" key="2">
    <citation type="submission" date="2016-06" db="EMBL/GenBank/DDBJ databases">
        <title>The genome of a short-lived fish provides insights into sex chromosome evolution and the genetic control of aging.</title>
        <authorList>
            <person name="Reichwald K."/>
            <person name="Felder M."/>
            <person name="Petzold A."/>
            <person name="Koch P."/>
            <person name="Groth M."/>
            <person name="Platzer M."/>
        </authorList>
    </citation>
    <scope>NUCLEOTIDE SEQUENCE</scope>
    <source>
        <tissue evidence="1">Brain</tissue>
    </source>
</reference>